<name>A0A7G1P6J8_9ACTN</name>
<dbReference type="InterPro" id="IPR014592">
    <property type="entry name" value="P-loop_UCP034888"/>
</dbReference>
<evidence type="ECO:0000259" key="1">
    <source>
        <dbReference type="Pfam" id="PF12476"/>
    </source>
</evidence>
<dbReference type="Pfam" id="PF13304">
    <property type="entry name" value="AAA_21"/>
    <property type="match status" value="1"/>
</dbReference>
<feature type="domain" description="Rad50/SbcC-type AAA" evidence="3">
    <location>
        <begin position="4"/>
        <end position="51"/>
    </location>
</feature>
<dbReference type="Pfam" id="PF12476">
    <property type="entry name" value="DUF3696"/>
    <property type="match status" value="1"/>
</dbReference>
<dbReference type="InterPro" id="IPR027417">
    <property type="entry name" value="P-loop_NTPase"/>
</dbReference>
<dbReference type="KEGG" id="sgm:GCM10017557_42850"/>
<protein>
    <recommendedName>
        <fullName evidence="6">DUF3696 domain-containing protein</fullName>
    </recommendedName>
</protein>
<dbReference type="InterPro" id="IPR003959">
    <property type="entry name" value="ATPase_AAA_core"/>
</dbReference>
<accession>A0A7G1P6J8</accession>
<reference evidence="4 5" key="1">
    <citation type="journal article" date="2014" name="Int. J. Syst. Evol. Microbiol.">
        <title>Complete genome sequence of Corynebacterium casei LMG S-19264T (=DSM 44701T), isolated from a smear-ripened cheese.</title>
        <authorList>
            <consortium name="US DOE Joint Genome Institute (JGI-PGF)"/>
            <person name="Walter F."/>
            <person name="Albersmeier A."/>
            <person name="Kalinowski J."/>
            <person name="Ruckert C."/>
        </authorList>
    </citation>
    <scope>NUCLEOTIDE SEQUENCE [LARGE SCALE GENOMIC DNA]</scope>
    <source>
        <strain evidence="4 5">JCM 4677</strain>
    </source>
</reference>
<organism evidence="4 5">
    <name type="scientific">Streptomyces aurantiacus</name>
    <dbReference type="NCBI Taxonomy" id="47760"/>
    <lineage>
        <taxon>Bacteria</taxon>
        <taxon>Bacillati</taxon>
        <taxon>Actinomycetota</taxon>
        <taxon>Actinomycetes</taxon>
        <taxon>Kitasatosporales</taxon>
        <taxon>Streptomycetaceae</taxon>
        <taxon>Streptomyces</taxon>
        <taxon>Streptomyces aurantiacus group</taxon>
    </lineage>
</organism>
<keyword evidence="5" id="KW-1185">Reference proteome</keyword>
<proteinExistence type="predicted"/>
<evidence type="ECO:0000259" key="3">
    <source>
        <dbReference type="Pfam" id="PF13476"/>
    </source>
</evidence>
<dbReference type="PANTHER" id="PTHR43581:SF2">
    <property type="entry name" value="EXCINUCLEASE ATPASE SUBUNIT"/>
    <property type="match status" value="1"/>
</dbReference>
<feature type="domain" description="DUF3696" evidence="1">
    <location>
        <begin position="327"/>
        <end position="370"/>
    </location>
</feature>
<gene>
    <name evidence="4" type="ORF">GCM10017557_42850</name>
</gene>
<dbReference type="Proteomes" id="UP000516444">
    <property type="component" value="Chromosome"/>
</dbReference>
<evidence type="ECO:0008006" key="6">
    <source>
        <dbReference type="Google" id="ProtNLM"/>
    </source>
</evidence>
<dbReference type="GO" id="GO:0005524">
    <property type="term" value="F:ATP binding"/>
    <property type="evidence" value="ECO:0007669"/>
    <property type="project" value="InterPro"/>
</dbReference>
<dbReference type="InterPro" id="IPR022532">
    <property type="entry name" value="DUF3696"/>
</dbReference>
<feature type="domain" description="ATPase AAA-type core" evidence="2">
    <location>
        <begin position="242"/>
        <end position="314"/>
    </location>
</feature>
<dbReference type="InterPro" id="IPR051396">
    <property type="entry name" value="Bact_Antivir_Def_Nuclease"/>
</dbReference>
<evidence type="ECO:0000259" key="2">
    <source>
        <dbReference type="Pfam" id="PF13304"/>
    </source>
</evidence>
<dbReference type="EMBL" id="AP023440">
    <property type="protein sequence ID" value="BCL29426.1"/>
    <property type="molecule type" value="Genomic_DNA"/>
</dbReference>
<dbReference type="GO" id="GO:0016887">
    <property type="term" value="F:ATP hydrolysis activity"/>
    <property type="evidence" value="ECO:0007669"/>
    <property type="project" value="InterPro"/>
</dbReference>
<evidence type="ECO:0000313" key="4">
    <source>
        <dbReference type="EMBL" id="BCL29426.1"/>
    </source>
</evidence>
<sequence length="377" mass="40268">MITSLEIRGFKRFEAESFGLRPLTVLTGVNGGGKSTVIQSLLLARLAGTAGMAGGTSGGGTVRLNGPLGLALGEARDVLNWTSDAREITVRLGGPDGESWVYVFGLPDAEQALHLDVRRLPVAPVPGIGPHVVDPAFTYLCAERLGPRDTLAVSAEEPDRIGVGVRGEFTAQVLALRESRAVHTREEVRGSLRHPKAAGSQLRVQAEAWASEIIRPLRITARVAVGILAGTIRFGEPGLIGEEIRPANTGFGVSYALPVIVAGLLTEPGDLLIVENPEAHLHPAGQSRLGRFLARVAGSGAQVVVETHSDHVLNGARLAVAHDRSLPAKDMVTHYFDHDRTLPIDIDDKGELSHWPSGFFDQIETDLGRLARARRGR</sequence>
<dbReference type="AlphaFoldDB" id="A0A7G1P6J8"/>
<evidence type="ECO:0000313" key="5">
    <source>
        <dbReference type="Proteomes" id="UP000516444"/>
    </source>
</evidence>
<dbReference type="PIRSF" id="PIRSF034888">
    <property type="entry name" value="P-loop_UCP034888"/>
    <property type="match status" value="1"/>
</dbReference>
<dbReference type="GO" id="GO:0006302">
    <property type="term" value="P:double-strand break repair"/>
    <property type="evidence" value="ECO:0007669"/>
    <property type="project" value="InterPro"/>
</dbReference>
<dbReference type="RefSeq" id="WP_190851548.1">
    <property type="nucleotide sequence ID" value="NZ_AP023440.1"/>
</dbReference>
<dbReference type="SUPFAM" id="SSF52540">
    <property type="entry name" value="P-loop containing nucleoside triphosphate hydrolases"/>
    <property type="match status" value="1"/>
</dbReference>
<dbReference type="Pfam" id="PF13476">
    <property type="entry name" value="AAA_23"/>
    <property type="match status" value="1"/>
</dbReference>
<dbReference type="Gene3D" id="3.40.50.300">
    <property type="entry name" value="P-loop containing nucleotide triphosphate hydrolases"/>
    <property type="match status" value="2"/>
</dbReference>
<dbReference type="PANTHER" id="PTHR43581">
    <property type="entry name" value="ATP/GTP PHOSPHATASE"/>
    <property type="match status" value="1"/>
</dbReference>
<dbReference type="InterPro" id="IPR038729">
    <property type="entry name" value="Rad50/SbcC_AAA"/>
</dbReference>